<sequence>MNKKKGSSYLFTFLSCIFLYLMFLYFQCIHILHSGLVLILHIITMNV</sequence>
<accession>A0A087TKQ6</accession>
<reference evidence="2 3" key="1">
    <citation type="submission" date="2013-11" db="EMBL/GenBank/DDBJ databases">
        <title>Genome sequencing of Stegodyphus mimosarum.</title>
        <authorList>
            <person name="Bechsgaard J."/>
        </authorList>
    </citation>
    <scope>NUCLEOTIDE SEQUENCE [LARGE SCALE GENOMIC DNA]</scope>
</reference>
<protein>
    <submittedName>
        <fullName evidence="2">Uncharacterized protein</fullName>
    </submittedName>
</protein>
<evidence type="ECO:0000313" key="3">
    <source>
        <dbReference type="Proteomes" id="UP000054359"/>
    </source>
</evidence>
<keyword evidence="1" id="KW-0472">Membrane</keyword>
<feature type="non-terminal residue" evidence="2">
    <location>
        <position position="47"/>
    </location>
</feature>
<evidence type="ECO:0000256" key="1">
    <source>
        <dbReference type="SAM" id="Phobius"/>
    </source>
</evidence>
<evidence type="ECO:0000313" key="2">
    <source>
        <dbReference type="EMBL" id="KFM65695.1"/>
    </source>
</evidence>
<feature type="transmembrane region" description="Helical" evidence="1">
    <location>
        <begin position="12"/>
        <end position="43"/>
    </location>
</feature>
<keyword evidence="3" id="KW-1185">Reference proteome</keyword>
<proteinExistence type="predicted"/>
<dbReference type="AlphaFoldDB" id="A0A087TKQ6"/>
<dbReference type="PROSITE" id="PS51257">
    <property type="entry name" value="PROKAR_LIPOPROTEIN"/>
    <property type="match status" value="1"/>
</dbReference>
<keyword evidence="1" id="KW-0812">Transmembrane</keyword>
<organism evidence="2 3">
    <name type="scientific">Stegodyphus mimosarum</name>
    <name type="common">African social velvet spider</name>
    <dbReference type="NCBI Taxonomy" id="407821"/>
    <lineage>
        <taxon>Eukaryota</taxon>
        <taxon>Metazoa</taxon>
        <taxon>Ecdysozoa</taxon>
        <taxon>Arthropoda</taxon>
        <taxon>Chelicerata</taxon>
        <taxon>Arachnida</taxon>
        <taxon>Araneae</taxon>
        <taxon>Araneomorphae</taxon>
        <taxon>Entelegynae</taxon>
        <taxon>Eresoidea</taxon>
        <taxon>Eresidae</taxon>
        <taxon>Stegodyphus</taxon>
    </lineage>
</organism>
<keyword evidence="1" id="KW-1133">Transmembrane helix</keyword>
<dbReference type="Proteomes" id="UP000054359">
    <property type="component" value="Unassembled WGS sequence"/>
</dbReference>
<gene>
    <name evidence="2" type="ORF">X975_17736</name>
</gene>
<dbReference type="EMBL" id="KK115671">
    <property type="protein sequence ID" value="KFM65695.1"/>
    <property type="molecule type" value="Genomic_DNA"/>
</dbReference>
<name>A0A087TKQ6_STEMI</name>